<evidence type="ECO:0000313" key="1">
    <source>
        <dbReference type="EMBL" id="VVC04238.1"/>
    </source>
</evidence>
<comment type="caution">
    <text evidence="1">The sequence shown here is derived from an EMBL/GenBank/DDBJ whole genome shotgun (WGS) entry which is preliminary data.</text>
</comment>
<sequence length="122" mass="13748">MGAPVRKEKPTEELTTAERIVAFVVKEATFLAKNPEKILKTRDGATPNTLREFEDKREMAQVTPHKKILAEKREEAAAIAVMDPDLRKSLRKDGIVGAETLAGLLNENVDGKRFRYKDWVEA</sequence>
<dbReference type="Proteomes" id="UP000789941">
    <property type="component" value="Unassembled WGS sequence"/>
</dbReference>
<reference evidence="1 2" key="1">
    <citation type="submission" date="2019-08" db="EMBL/GenBank/DDBJ databases">
        <authorList>
            <person name="Vazquez-Campos X."/>
        </authorList>
    </citation>
    <scope>NUCLEOTIDE SEQUENCE [LARGE SCALE GENOMIC DNA]</scope>
    <source>
        <strain evidence="1">LFW-283_2</strain>
    </source>
</reference>
<proteinExistence type="predicted"/>
<protein>
    <submittedName>
        <fullName evidence="1">Uncharacterized protein</fullName>
    </submittedName>
</protein>
<accession>A0A5E4LT15</accession>
<dbReference type="AlphaFoldDB" id="A0A5E4LT15"/>
<organism evidence="1 2">
    <name type="scientific">Candidatus Bilamarchaeum dharawalense</name>
    <dbReference type="NCBI Taxonomy" id="2885759"/>
    <lineage>
        <taxon>Archaea</taxon>
        <taxon>Candidatus Micrarchaeota</taxon>
        <taxon>Candidatus Micrarchaeia</taxon>
        <taxon>Candidatus Anstonellales</taxon>
        <taxon>Candidatus Bilamarchaeaceae</taxon>
        <taxon>Candidatus Bilamarchaeum</taxon>
    </lineage>
</organism>
<dbReference type="EMBL" id="CABMJJ010000009">
    <property type="protein sequence ID" value="VVC04238.1"/>
    <property type="molecule type" value="Genomic_DNA"/>
</dbReference>
<name>A0A5E4LT15_9ARCH</name>
<gene>
    <name evidence="1" type="ORF">LFW2832_00831</name>
</gene>
<evidence type="ECO:0000313" key="2">
    <source>
        <dbReference type="Proteomes" id="UP000789941"/>
    </source>
</evidence>